<dbReference type="Pfam" id="PF00656">
    <property type="entry name" value="Peptidase_C14"/>
    <property type="match status" value="1"/>
</dbReference>
<feature type="domain" description="Peptidase C14 caspase" evidence="2">
    <location>
        <begin position="222"/>
        <end position="375"/>
    </location>
</feature>
<dbReference type="AlphaFoldDB" id="A0A8H2XB93"/>
<dbReference type="PANTHER" id="PTHR48104:SF30">
    <property type="entry name" value="METACASPASE-1"/>
    <property type="match status" value="1"/>
</dbReference>
<dbReference type="Gene3D" id="3.40.50.1460">
    <property type="match status" value="1"/>
</dbReference>
<protein>
    <recommendedName>
        <fullName evidence="2">Peptidase C14 caspase domain-containing protein</fullName>
    </recommendedName>
</protein>
<comment type="similarity">
    <text evidence="1">Belongs to the peptidase C14B family.</text>
</comment>
<evidence type="ECO:0000313" key="3">
    <source>
        <dbReference type="EMBL" id="CAE6417948.1"/>
    </source>
</evidence>
<organism evidence="3 4">
    <name type="scientific">Rhizoctonia solani</name>
    <dbReference type="NCBI Taxonomy" id="456999"/>
    <lineage>
        <taxon>Eukaryota</taxon>
        <taxon>Fungi</taxon>
        <taxon>Dikarya</taxon>
        <taxon>Basidiomycota</taxon>
        <taxon>Agaricomycotina</taxon>
        <taxon>Agaricomycetes</taxon>
        <taxon>Cantharellales</taxon>
        <taxon>Ceratobasidiaceae</taxon>
        <taxon>Rhizoctonia</taxon>
    </lineage>
</organism>
<comment type="caution">
    <text evidence="3">The sequence shown here is derived from an EMBL/GenBank/DDBJ whole genome shotgun (WGS) entry which is preliminary data.</text>
</comment>
<name>A0A8H2XB93_9AGAM</name>
<reference evidence="3" key="1">
    <citation type="submission" date="2021-01" db="EMBL/GenBank/DDBJ databases">
        <authorList>
            <person name="Kaushik A."/>
        </authorList>
    </citation>
    <scope>NUCLEOTIDE SEQUENCE</scope>
    <source>
        <strain evidence="3">AG3-T5</strain>
    </source>
</reference>
<gene>
    <name evidence="3" type="ORF">RDB_LOCUS38003</name>
</gene>
<sequence length="449" mass="49682">MSFHVRGALVSPWSAKSSPLPQTLKFTLRLLALYLPASGVVMHEEMWSSPNMSLPSDGSSRPIGIIDNGPAHHAKRLYALEREEHILRYLNEVLVLVVSLVVLHHYWRRTRRERRVVVSTITLTIEPDSQLECVFLVRRVFLVLTIIYIHSKDPLGLTREMSLLKALGGRDLLQRIERVSSHPSPNTSTYVPLNDSLRYLKAPKAKGHSEPAPQAHVPQGNHKALVIGLNGPIAHKDRSLNYAVRDARRFEKCLQKLNTLDQSADSQLSGRFNFSIEVLTDEDGECVPRARVFKALDALFKGAKSGDLLVLFFSGHCYRMNLGEIISLMTVESESKFLLVPSTVFSQYISKLPPGCTVEVFLDCCYGSGLIQLDNVIREMTSGSVPPGSGDSCLSFSMTGVGGTSDAASTRAPFSAASSGKHIAHIAHAKVPELQQVHQIHLIAQLRRQ</sequence>
<dbReference type="EMBL" id="CAJMWW010000071">
    <property type="protein sequence ID" value="CAE6417948.1"/>
    <property type="molecule type" value="Genomic_DNA"/>
</dbReference>
<dbReference type="GO" id="GO:0006508">
    <property type="term" value="P:proteolysis"/>
    <property type="evidence" value="ECO:0007669"/>
    <property type="project" value="InterPro"/>
</dbReference>
<dbReference type="GO" id="GO:0004197">
    <property type="term" value="F:cysteine-type endopeptidase activity"/>
    <property type="evidence" value="ECO:0007669"/>
    <property type="project" value="InterPro"/>
</dbReference>
<dbReference type="PANTHER" id="PTHR48104">
    <property type="entry name" value="METACASPASE-4"/>
    <property type="match status" value="1"/>
</dbReference>
<dbReference type="InterPro" id="IPR050452">
    <property type="entry name" value="Metacaspase"/>
</dbReference>
<dbReference type="InterPro" id="IPR011600">
    <property type="entry name" value="Pept_C14_caspase"/>
</dbReference>
<evidence type="ECO:0000259" key="2">
    <source>
        <dbReference type="Pfam" id="PF00656"/>
    </source>
</evidence>
<dbReference type="GO" id="GO:0005737">
    <property type="term" value="C:cytoplasm"/>
    <property type="evidence" value="ECO:0007669"/>
    <property type="project" value="TreeGrafter"/>
</dbReference>
<accession>A0A8H2XB93</accession>
<dbReference type="Proteomes" id="UP000663841">
    <property type="component" value="Unassembled WGS sequence"/>
</dbReference>
<proteinExistence type="inferred from homology"/>
<evidence type="ECO:0000313" key="4">
    <source>
        <dbReference type="Proteomes" id="UP000663841"/>
    </source>
</evidence>
<evidence type="ECO:0000256" key="1">
    <source>
        <dbReference type="ARBA" id="ARBA00009005"/>
    </source>
</evidence>